<protein>
    <submittedName>
        <fullName evidence="2">Uncharacterized protein</fullName>
    </submittedName>
</protein>
<evidence type="ECO:0000313" key="3">
    <source>
        <dbReference type="Proteomes" id="UP000326939"/>
    </source>
</evidence>
<dbReference type="AlphaFoldDB" id="A0A5N5L8J1"/>
<dbReference type="GO" id="GO:0006298">
    <property type="term" value="P:mismatch repair"/>
    <property type="evidence" value="ECO:0007669"/>
    <property type="project" value="TreeGrafter"/>
</dbReference>
<keyword evidence="1" id="KW-0472">Membrane</keyword>
<dbReference type="Gene3D" id="1.10.10.460">
    <property type="entry name" value="Ribonuclease hii. Domain 2"/>
    <property type="match status" value="1"/>
</dbReference>
<dbReference type="GO" id="GO:0043137">
    <property type="term" value="P:DNA replication, removal of RNA primer"/>
    <property type="evidence" value="ECO:0007669"/>
    <property type="project" value="TreeGrafter"/>
</dbReference>
<gene>
    <name evidence="2" type="ORF">DKX38_016627</name>
</gene>
<dbReference type="Proteomes" id="UP000326939">
    <property type="component" value="Chromosome 10"/>
</dbReference>
<dbReference type="InterPro" id="IPR001352">
    <property type="entry name" value="RNase_HII/HIII"/>
</dbReference>
<organism evidence="2 3">
    <name type="scientific">Salix brachista</name>
    <dbReference type="NCBI Taxonomy" id="2182728"/>
    <lineage>
        <taxon>Eukaryota</taxon>
        <taxon>Viridiplantae</taxon>
        <taxon>Streptophyta</taxon>
        <taxon>Embryophyta</taxon>
        <taxon>Tracheophyta</taxon>
        <taxon>Spermatophyta</taxon>
        <taxon>Magnoliopsida</taxon>
        <taxon>eudicotyledons</taxon>
        <taxon>Gunneridae</taxon>
        <taxon>Pentapetalae</taxon>
        <taxon>rosids</taxon>
        <taxon>fabids</taxon>
        <taxon>Malpighiales</taxon>
        <taxon>Salicaceae</taxon>
        <taxon>Saliceae</taxon>
        <taxon>Salix</taxon>
    </lineage>
</organism>
<comment type="caution">
    <text evidence="2">The sequence shown here is derived from an EMBL/GenBank/DDBJ whole genome shotgun (WGS) entry which is preliminary data.</text>
</comment>
<sequence>MVTSENATRGSRTPLSVYRLARGKGRGLLLVAAIRLSPYIMGSKSTLPEWASKPCITGIDEAGRGPVLGTSLLITREWALQGWVLDETAENMARNIGSGYPGDPETKTLLGQHKHSVSGFPTLKLNVASNITSLFSHKCIQGMLALGVSLNCLAFTTAPFSCFLCNPFHKKKRIKLLNVSCMATFVFSFLSRESDKPEEDGSGSSGRKRSLFTSTFHHSFYPKPTHGQVQD</sequence>
<dbReference type="EMBL" id="VDCV01000010">
    <property type="protein sequence ID" value="KAB5539094.1"/>
    <property type="molecule type" value="Genomic_DNA"/>
</dbReference>
<keyword evidence="3" id="KW-1185">Reference proteome</keyword>
<dbReference type="GO" id="GO:0004523">
    <property type="term" value="F:RNA-DNA hybrid ribonuclease activity"/>
    <property type="evidence" value="ECO:0007669"/>
    <property type="project" value="InterPro"/>
</dbReference>
<dbReference type="PANTHER" id="PTHR10954:SF7">
    <property type="entry name" value="RIBONUCLEASE H2 SUBUNIT A"/>
    <property type="match status" value="1"/>
</dbReference>
<dbReference type="PANTHER" id="PTHR10954">
    <property type="entry name" value="RIBONUCLEASE H2 SUBUNIT A"/>
    <property type="match status" value="1"/>
</dbReference>
<proteinExistence type="predicted"/>
<dbReference type="GO" id="GO:0032299">
    <property type="term" value="C:ribonuclease H2 complex"/>
    <property type="evidence" value="ECO:0007669"/>
    <property type="project" value="TreeGrafter"/>
</dbReference>
<keyword evidence="1" id="KW-1133">Transmembrane helix</keyword>
<accession>A0A5N5L8J1</accession>
<keyword evidence="1" id="KW-0812">Transmembrane</keyword>
<evidence type="ECO:0000256" key="1">
    <source>
        <dbReference type="SAM" id="Phobius"/>
    </source>
</evidence>
<name>A0A5N5L8J1_9ROSI</name>
<dbReference type="GO" id="GO:0003723">
    <property type="term" value="F:RNA binding"/>
    <property type="evidence" value="ECO:0007669"/>
    <property type="project" value="InterPro"/>
</dbReference>
<dbReference type="InterPro" id="IPR023160">
    <property type="entry name" value="RNase_HII_hlx-loop-hlx_cap_dom"/>
</dbReference>
<reference evidence="3" key="1">
    <citation type="journal article" date="2019" name="Gigascience">
        <title>De novo genome assembly of the endangered Acer yangbiense, a plant species with extremely small populations endemic to Yunnan Province, China.</title>
        <authorList>
            <person name="Yang J."/>
            <person name="Wariss H.M."/>
            <person name="Tao L."/>
            <person name="Zhang R."/>
            <person name="Yun Q."/>
            <person name="Hollingsworth P."/>
            <person name="Dao Z."/>
            <person name="Luo G."/>
            <person name="Guo H."/>
            <person name="Ma Y."/>
            <person name="Sun W."/>
        </authorList>
    </citation>
    <scope>NUCLEOTIDE SEQUENCE [LARGE SCALE GENOMIC DNA]</scope>
    <source>
        <strain evidence="3">cv. br00</strain>
    </source>
</reference>
<evidence type="ECO:0000313" key="2">
    <source>
        <dbReference type="EMBL" id="KAB5539094.1"/>
    </source>
</evidence>
<feature type="transmembrane region" description="Helical" evidence="1">
    <location>
        <begin position="143"/>
        <end position="165"/>
    </location>
</feature>